<evidence type="ECO:0000256" key="4">
    <source>
        <dbReference type="SAM" id="MobiDB-lite"/>
    </source>
</evidence>
<dbReference type="PATRIC" id="fig|1619087.5.peg.452"/>
<keyword evidence="1 2" id="KW-0238">DNA-binding</keyword>
<dbReference type="Gene3D" id="2.40.50.140">
    <property type="entry name" value="Nucleic acid-binding proteins"/>
    <property type="match status" value="1"/>
</dbReference>
<comment type="subunit">
    <text evidence="2">Homotetramer.</text>
</comment>
<dbReference type="PANTHER" id="PTHR10302:SF27">
    <property type="entry name" value="SINGLE-STRANDED DNA-BINDING PROTEIN"/>
    <property type="match status" value="1"/>
</dbReference>
<dbReference type="GO" id="GO:0003697">
    <property type="term" value="F:single-stranded DNA binding"/>
    <property type="evidence" value="ECO:0007669"/>
    <property type="project" value="UniProtKB-UniRule"/>
</dbReference>
<dbReference type="Proteomes" id="UP000034852">
    <property type="component" value="Unassembled WGS sequence"/>
</dbReference>
<dbReference type="GO" id="GO:0009295">
    <property type="term" value="C:nucleoid"/>
    <property type="evidence" value="ECO:0007669"/>
    <property type="project" value="TreeGrafter"/>
</dbReference>
<dbReference type="PROSITE" id="PS50935">
    <property type="entry name" value="SSB"/>
    <property type="match status" value="1"/>
</dbReference>
<dbReference type="EMBL" id="LBTH01000036">
    <property type="protein sequence ID" value="KKQ35087.1"/>
    <property type="molecule type" value="Genomic_DNA"/>
</dbReference>
<evidence type="ECO:0000256" key="2">
    <source>
        <dbReference type="HAMAP-Rule" id="MF_00984"/>
    </source>
</evidence>
<evidence type="ECO:0000313" key="6">
    <source>
        <dbReference type="Proteomes" id="UP000034852"/>
    </source>
</evidence>
<dbReference type="NCBIfam" id="TIGR00621">
    <property type="entry name" value="ssb"/>
    <property type="match status" value="1"/>
</dbReference>
<feature type="compositionally biased region" description="Basic and acidic residues" evidence="4">
    <location>
        <begin position="120"/>
        <end position="181"/>
    </location>
</feature>
<dbReference type="SUPFAM" id="SSF50249">
    <property type="entry name" value="Nucleic acid-binding proteins"/>
    <property type="match status" value="1"/>
</dbReference>
<dbReference type="GO" id="GO:0006260">
    <property type="term" value="P:DNA replication"/>
    <property type="evidence" value="ECO:0007669"/>
    <property type="project" value="InterPro"/>
</dbReference>
<protein>
    <recommendedName>
        <fullName evidence="2 3">Single-stranded DNA-binding protein</fullName>
        <shortName evidence="2">SSB</shortName>
    </recommendedName>
</protein>
<dbReference type="HAMAP" id="MF_00984">
    <property type="entry name" value="SSB"/>
    <property type="match status" value="1"/>
</dbReference>
<organism evidence="5 6">
    <name type="scientific">candidate division WS6 bacterium GW2011_GWA2_37_6</name>
    <dbReference type="NCBI Taxonomy" id="1619087"/>
    <lineage>
        <taxon>Bacteria</taxon>
        <taxon>Candidatus Dojkabacteria</taxon>
    </lineage>
</organism>
<evidence type="ECO:0000313" key="5">
    <source>
        <dbReference type="EMBL" id="KKQ35087.1"/>
    </source>
</evidence>
<sequence length="197" mass="22494">MSTSRSLNKVTLIGNLTRNPVLKTTSSGATVCTFGVATNTTWKDADGNLQERAEFHNIVSWNKLAEICAQILAMGMLVYVEGELRTRVWDDESGVRRYRTEVKIDDMKLLDSKDKQGIGIEGAKKAAEDRNNGNNKKSEDKDQEKVEDKDEEKVEEKEEKNEDKKDKKDKESNEKEEKEESKNEDENEIEKEADDLF</sequence>
<dbReference type="PANTHER" id="PTHR10302">
    <property type="entry name" value="SINGLE-STRANDED DNA-BINDING PROTEIN"/>
    <property type="match status" value="1"/>
</dbReference>
<evidence type="ECO:0000256" key="1">
    <source>
        <dbReference type="ARBA" id="ARBA00023125"/>
    </source>
</evidence>
<proteinExistence type="inferred from homology"/>
<feature type="region of interest" description="Disordered" evidence="4">
    <location>
        <begin position="120"/>
        <end position="197"/>
    </location>
</feature>
<dbReference type="InterPro" id="IPR011344">
    <property type="entry name" value="ssDNA-bd"/>
</dbReference>
<accession>A0A0G0GYK1</accession>
<comment type="caution">
    <text evidence="2">Lacks conserved residue(s) required for the propagation of feature annotation.</text>
</comment>
<dbReference type="AlphaFoldDB" id="A0A0G0GYK1"/>
<comment type="caution">
    <text evidence="5">The sequence shown here is derived from an EMBL/GenBank/DDBJ whole genome shotgun (WGS) entry which is preliminary data.</text>
</comment>
<dbReference type="InterPro" id="IPR000424">
    <property type="entry name" value="Primosome_PriB/ssb"/>
</dbReference>
<reference evidence="5 6" key="1">
    <citation type="journal article" date="2015" name="Nature">
        <title>rRNA introns, odd ribosomes, and small enigmatic genomes across a large radiation of phyla.</title>
        <authorList>
            <person name="Brown C.T."/>
            <person name="Hug L.A."/>
            <person name="Thomas B.C."/>
            <person name="Sharon I."/>
            <person name="Castelle C.J."/>
            <person name="Singh A."/>
            <person name="Wilkins M.J."/>
            <person name="Williams K.H."/>
            <person name="Banfield J.F."/>
        </authorList>
    </citation>
    <scope>NUCLEOTIDE SEQUENCE [LARGE SCALE GENOMIC DNA]</scope>
</reference>
<dbReference type="Pfam" id="PF00436">
    <property type="entry name" value="SSB"/>
    <property type="match status" value="1"/>
</dbReference>
<gene>
    <name evidence="5" type="ORF">US52_C0036G0005</name>
</gene>
<name>A0A0G0GYK1_9BACT</name>
<evidence type="ECO:0000256" key="3">
    <source>
        <dbReference type="RuleBase" id="RU000524"/>
    </source>
</evidence>
<dbReference type="InterPro" id="IPR012340">
    <property type="entry name" value="NA-bd_OB-fold"/>
</dbReference>
<feature type="compositionally biased region" description="Acidic residues" evidence="4">
    <location>
        <begin position="182"/>
        <end position="197"/>
    </location>
</feature>
<dbReference type="CDD" id="cd04496">
    <property type="entry name" value="SSB_OBF"/>
    <property type="match status" value="1"/>
</dbReference>